<evidence type="ECO:0000256" key="5">
    <source>
        <dbReference type="SAM" id="SignalP"/>
    </source>
</evidence>
<feature type="region of interest" description="Disordered" evidence="4">
    <location>
        <begin position="34"/>
        <end position="84"/>
    </location>
</feature>
<organism evidence="7 8">
    <name type="scientific">Ladona fulva</name>
    <name type="common">Scarce chaser dragonfly</name>
    <name type="synonym">Libellula fulva</name>
    <dbReference type="NCBI Taxonomy" id="123851"/>
    <lineage>
        <taxon>Eukaryota</taxon>
        <taxon>Metazoa</taxon>
        <taxon>Ecdysozoa</taxon>
        <taxon>Arthropoda</taxon>
        <taxon>Hexapoda</taxon>
        <taxon>Insecta</taxon>
        <taxon>Pterygota</taxon>
        <taxon>Palaeoptera</taxon>
        <taxon>Odonata</taxon>
        <taxon>Epiprocta</taxon>
        <taxon>Anisoptera</taxon>
        <taxon>Libelluloidea</taxon>
        <taxon>Libellulidae</taxon>
        <taxon>Ladona</taxon>
    </lineage>
</organism>
<dbReference type="SUPFAM" id="SSF53474">
    <property type="entry name" value="alpha/beta-Hydrolases"/>
    <property type="match status" value="1"/>
</dbReference>
<evidence type="ECO:0000313" key="8">
    <source>
        <dbReference type="Proteomes" id="UP000792457"/>
    </source>
</evidence>
<evidence type="ECO:0000256" key="1">
    <source>
        <dbReference type="ARBA" id="ARBA00005964"/>
    </source>
</evidence>
<dbReference type="InterPro" id="IPR019819">
    <property type="entry name" value="Carboxylesterase_B_CS"/>
</dbReference>
<dbReference type="PROSITE" id="PS00941">
    <property type="entry name" value="CARBOXYLESTERASE_B_2"/>
    <property type="match status" value="1"/>
</dbReference>
<evidence type="ECO:0000256" key="3">
    <source>
        <dbReference type="ARBA" id="ARBA00023180"/>
    </source>
</evidence>
<feature type="compositionally biased region" description="Pro residues" evidence="4">
    <location>
        <begin position="37"/>
        <end position="59"/>
    </location>
</feature>
<comment type="caution">
    <text evidence="7">The sequence shown here is derived from an EMBL/GenBank/DDBJ whole genome shotgun (WGS) entry which is preliminary data.</text>
</comment>
<dbReference type="AlphaFoldDB" id="A0A8K0P629"/>
<reference evidence="7" key="1">
    <citation type="submission" date="2013-04" db="EMBL/GenBank/DDBJ databases">
        <authorList>
            <person name="Qu J."/>
            <person name="Murali S.C."/>
            <person name="Bandaranaike D."/>
            <person name="Bellair M."/>
            <person name="Blankenburg K."/>
            <person name="Chao H."/>
            <person name="Dinh H."/>
            <person name="Doddapaneni H."/>
            <person name="Downs B."/>
            <person name="Dugan-Rocha S."/>
            <person name="Elkadiri S."/>
            <person name="Gnanaolivu R.D."/>
            <person name="Hernandez B."/>
            <person name="Javaid M."/>
            <person name="Jayaseelan J.C."/>
            <person name="Lee S."/>
            <person name="Li M."/>
            <person name="Ming W."/>
            <person name="Munidasa M."/>
            <person name="Muniz J."/>
            <person name="Nguyen L."/>
            <person name="Ongeri F."/>
            <person name="Osuji N."/>
            <person name="Pu L.-L."/>
            <person name="Puazo M."/>
            <person name="Qu C."/>
            <person name="Quiroz J."/>
            <person name="Raj R."/>
            <person name="Weissenberger G."/>
            <person name="Xin Y."/>
            <person name="Zou X."/>
            <person name="Han Y."/>
            <person name="Richards S."/>
            <person name="Worley K."/>
            <person name="Muzny D."/>
            <person name="Gibbs R."/>
        </authorList>
    </citation>
    <scope>NUCLEOTIDE SEQUENCE</scope>
    <source>
        <strain evidence="7">Sampled in the wild</strain>
    </source>
</reference>
<name>A0A8K0P629_LADFU</name>
<dbReference type="Proteomes" id="UP000792457">
    <property type="component" value="Unassembled WGS sequence"/>
</dbReference>
<sequence length="212" mass="22621">MRRSGRAHLLLWALPFEASLLFLLLLRFAVANSSPESAPPPSPQQPPPVAPPPAAPSPARPGGRVASAASIRPDSTGSLSPRTVTTRYGELRGVVWAPDGRHSGAVEAFLGVPYASPPTGSLRFMPPVSGAVWRGVRLADRPGPACPQRFPEDVAAVARAMEAAPNPPSPADEEIIRKMPKGRVEGLKRLLPHLRRQSEDCLFLNIYTPGIS</sequence>
<dbReference type="Pfam" id="PF00135">
    <property type="entry name" value="COesterase"/>
    <property type="match status" value="1"/>
</dbReference>
<feature type="compositionally biased region" description="Polar residues" evidence="4">
    <location>
        <begin position="73"/>
        <end position="84"/>
    </location>
</feature>
<reference evidence="7" key="2">
    <citation type="submission" date="2017-10" db="EMBL/GenBank/DDBJ databases">
        <title>Ladona fulva Genome sequencing and assembly.</title>
        <authorList>
            <person name="Murali S."/>
            <person name="Richards S."/>
            <person name="Bandaranaike D."/>
            <person name="Bellair M."/>
            <person name="Blankenburg K."/>
            <person name="Chao H."/>
            <person name="Dinh H."/>
            <person name="Doddapaneni H."/>
            <person name="Dugan-Rocha S."/>
            <person name="Elkadiri S."/>
            <person name="Gnanaolivu R."/>
            <person name="Hernandez B."/>
            <person name="Skinner E."/>
            <person name="Javaid M."/>
            <person name="Lee S."/>
            <person name="Li M."/>
            <person name="Ming W."/>
            <person name="Munidasa M."/>
            <person name="Muniz J."/>
            <person name="Nguyen L."/>
            <person name="Hughes D."/>
            <person name="Osuji N."/>
            <person name="Pu L.-L."/>
            <person name="Puazo M."/>
            <person name="Qu C."/>
            <person name="Quiroz J."/>
            <person name="Raj R."/>
            <person name="Weissenberger G."/>
            <person name="Xin Y."/>
            <person name="Zou X."/>
            <person name="Han Y."/>
            <person name="Worley K."/>
            <person name="Muzny D."/>
            <person name="Gibbs R."/>
        </authorList>
    </citation>
    <scope>NUCLEOTIDE SEQUENCE</scope>
    <source>
        <strain evidence="7">Sampled in the wild</strain>
    </source>
</reference>
<proteinExistence type="inferred from homology"/>
<keyword evidence="8" id="KW-1185">Reference proteome</keyword>
<evidence type="ECO:0000256" key="4">
    <source>
        <dbReference type="SAM" id="MobiDB-lite"/>
    </source>
</evidence>
<accession>A0A8K0P629</accession>
<protein>
    <recommendedName>
        <fullName evidence="6">Carboxylesterase type B domain-containing protein</fullName>
    </recommendedName>
</protein>
<evidence type="ECO:0000256" key="2">
    <source>
        <dbReference type="ARBA" id="ARBA00022729"/>
    </source>
</evidence>
<comment type="similarity">
    <text evidence="1">Belongs to the type-B carboxylesterase/lipase family.</text>
</comment>
<dbReference type="EMBL" id="KZ308731">
    <property type="protein sequence ID" value="KAG8233583.1"/>
    <property type="molecule type" value="Genomic_DNA"/>
</dbReference>
<dbReference type="InterPro" id="IPR002018">
    <property type="entry name" value="CarbesteraseB"/>
</dbReference>
<evidence type="ECO:0000259" key="6">
    <source>
        <dbReference type="Pfam" id="PF00135"/>
    </source>
</evidence>
<feature type="chain" id="PRO_5035483188" description="Carboxylesterase type B domain-containing protein" evidence="5">
    <location>
        <begin position="32"/>
        <end position="212"/>
    </location>
</feature>
<dbReference type="Gene3D" id="3.40.50.1820">
    <property type="entry name" value="alpha/beta hydrolase"/>
    <property type="match status" value="1"/>
</dbReference>
<dbReference type="InterPro" id="IPR051093">
    <property type="entry name" value="Neuroligin/BSAL"/>
</dbReference>
<keyword evidence="2 5" id="KW-0732">Signal</keyword>
<keyword evidence="3" id="KW-0325">Glycoprotein</keyword>
<dbReference type="OrthoDB" id="3200163at2759"/>
<feature type="domain" description="Carboxylesterase type B" evidence="6">
    <location>
        <begin position="82"/>
        <end position="209"/>
    </location>
</feature>
<dbReference type="PANTHER" id="PTHR43903">
    <property type="entry name" value="NEUROLIGIN"/>
    <property type="match status" value="1"/>
</dbReference>
<feature type="signal peptide" evidence="5">
    <location>
        <begin position="1"/>
        <end position="31"/>
    </location>
</feature>
<gene>
    <name evidence="7" type="ORF">J437_LFUL000994</name>
</gene>
<dbReference type="InterPro" id="IPR029058">
    <property type="entry name" value="AB_hydrolase_fold"/>
</dbReference>
<evidence type="ECO:0000313" key="7">
    <source>
        <dbReference type="EMBL" id="KAG8233583.1"/>
    </source>
</evidence>